<dbReference type="InterPro" id="IPR019756">
    <property type="entry name" value="Pept_S26A_signal_pept_1_Ser-AS"/>
</dbReference>
<keyword evidence="5 7" id="KW-0378">Hydrolase</keyword>
<dbReference type="EMBL" id="MHNK01000019">
    <property type="protein sequence ID" value="OGZ43273.1"/>
    <property type="molecule type" value="Genomic_DNA"/>
</dbReference>
<dbReference type="GO" id="GO:0006465">
    <property type="term" value="P:signal peptide processing"/>
    <property type="evidence" value="ECO:0007669"/>
    <property type="project" value="InterPro"/>
</dbReference>
<evidence type="ECO:0000256" key="2">
    <source>
        <dbReference type="ARBA" id="ARBA00009370"/>
    </source>
</evidence>
<dbReference type="PANTHER" id="PTHR43390:SF1">
    <property type="entry name" value="CHLOROPLAST PROCESSING PEPTIDASE"/>
    <property type="match status" value="1"/>
</dbReference>
<evidence type="ECO:0000256" key="6">
    <source>
        <dbReference type="PIRSR" id="PIRSR600223-1"/>
    </source>
</evidence>
<organism evidence="10 11">
    <name type="scientific">Candidatus Ryanbacteria bacterium RIFCSPHIGHO2_01_FULL_45_22</name>
    <dbReference type="NCBI Taxonomy" id="1802114"/>
    <lineage>
        <taxon>Bacteria</taxon>
        <taxon>Candidatus Ryaniibacteriota</taxon>
    </lineage>
</organism>
<comment type="caution">
    <text evidence="10">The sequence shown here is derived from an EMBL/GenBank/DDBJ whole genome shotgun (WGS) entry which is preliminary data.</text>
</comment>
<dbReference type="InterPro" id="IPR019757">
    <property type="entry name" value="Pept_S26A_signal_pept_1_Lys-AS"/>
</dbReference>
<feature type="active site" evidence="6">
    <location>
        <position position="32"/>
    </location>
</feature>
<dbReference type="GO" id="GO:0004252">
    <property type="term" value="F:serine-type endopeptidase activity"/>
    <property type="evidence" value="ECO:0007669"/>
    <property type="project" value="InterPro"/>
</dbReference>
<dbReference type="Pfam" id="PF10502">
    <property type="entry name" value="Peptidase_S26"/>
    <property type="match status" value="1"/>
</dbReference>
<dbReference type="InterPro" id="IPR019533">
    <property type="entry name" value="Peptidase_S26"/>
</dbReference>
<feature type="domain" description="Peptidase S26" evidence="9">
    <location>
        <begin position="2"/>
        <end position="162"/>
    </location>
</feature>
<dbReference type="NCBIfam" id="TIGR02227">
    <property type="entry name" value="sigpep_I_bact"/>
    <property type="match status" value="1"/>
</dbReference>
<dbReference type="AlphaFoldDB" id="A0A1G2FYX5"/>
<dbReference type="PANTHER" id="PTHR43390">
    <property type="entry name" value="SIGNAL PEPTIDASE I"/>
    <property type="match status" value="1"/>
</dbReference>
<dbReference type="PROSITE" id="PS00760">
    <property type="entry name" value="SPASE_I_2"/>
    <property type="match status" value="1"/>
</dbReference>
<dbReference type="SUPFAM" id="SSF51306">
    <property type="entry name" value="LexA/Signal peptidase"/>
    <property type="match status" value="1"/>
</dbReference>
<dbReference type="EC" id="3.4.21.89" evidence="3 7"/>
<gene>
    <name evidence="10" type="ORF">A2719_00675</name>
</gene>
<feature type="active site" evidence="6">
    <location>
        <position position="75"/>
    </location>
</feature>
<comment type="subcellular location">
    <subcellularLocation>
        <location evidence="8">Membrane</location>
        <topology evidence="8">Single-pass type II membrane protein</topology>
    </subcellularLocation>
</comment>
<evidence type="ECO:0000259" key="9">
    <source>
        <dbReference type="Pfam" id="PF10502"/>
    </source>
</evidence>
<evidence type="ECO:0000256" key="1">
    <source>
        <dbReference type="ARBA" id="ARBA00000677"/>
    </source>
</evidence>
<dbReference type="CDD" id="cd06530">
    <property type="entry name" value="S26_SPase_I"/>
    <property type="match status" value="1"/>
</dbReference>
<evidence type="ECO:0000256" key="8">
    <source>
        <dbReference type="RuleBase" id="RU362042"/>
    </source>
</evidence>
<evidence type="ECO:0000256" key="5">
    <source>
        <dbReference type="ARBA" id="ARBA00022801"/>
    </source>
</evidence>
<dbReference type="PRINTS" id="PR00727">
    <property type="entry name" value="LEADERPTASE"/>
</dbReference>
<evidence type="ECO:0000313" key="10">
    <source>
        <dbReference type="EMBL" id="OGZ43273.1"/>
    </source>
</evidence>
<name>A0A1G2FYX5_9BACT</name>
<dbReference type="InterPro" id="IPR000223">
    <property type="entry name" value="Pept_S26A_signal_pept_1"/>
</dbReference>
<evidence type="ECO:0000256" key="4">
    <source>
        <dbReference type="ARBA" id="ARBA00022670"/>
    </source>
</evidence>
<dbReference type="InterPro" id="IPR036286">
    <property type="entry name" value="LexA/Signal_pep-like_sf"/>
</dbReference>
<dbReference type="Proteomes" id="UP000177480">
    <property type="component" value="Unassembled WGS sequence"/>
</dbReference>
<proteinExistence type="inferred from homology"/>
<evidence type="ECO:0000256" key="7">
    <source>
        <dbReference type="RuleBase" id="RU003993"/>
    </source>
</evidence>
<comment type="catalytic activity">
    <reaction evidence="1 7">
        <text>Cleavage of hydrophobic, N-terminal signal or leader sequences from secreted and periplasmic proteins.</text>
        <dbReference type="EC" id="3.4.21.89"/>
    </reaction>
</comment>
<keyword evidence="4 7" id="KW-0645">Protease</keyword>
<accession>A0A1G2FYX5</accession>
<comment type="similarity">
    <text evidence="2 8">Belongs to the peptidase S26 family.</text>
</comment>
<protein>
    <recommendedName>
        <fullName evidence="3 7">Signal peptidase I</fullName>
        <ecNumber evidence="3 7">3.4.21.89</ecNumber>
    </recommendedName>
</protein>
<dbReference type="GO" id="GO:0009003">
    <property type="term" value="F:signal peptidase activity"/>
    <property type="evidence" value="ECO:0007669"/>
    <property type="project" value="UniProtKB-EC"/>
</dbReference>
<dbReference type="GO" id="GO:0016020">
    <property type="term" value="C:membrane"/>
    <property type="evidence" value="ECO:0007669"/>
    <property type="project" value="UniProtKB-SubCell"/>
</dbReference>
<dbReference type="PROSITE" id="PS00501">
    <property type="entry name" value="SPASE_I_1"/>
    <property type="match status" value="1"/>
</dbReference>
<evidence type="ECO:0000256" key="3">
    <source>
        <dbReference type="ARBA" id="ARBA00013208"/>
    </source>
</evidence>
<reference evidence="10 11" key="1">
    <citation type="journal article" date="2016" name="Nat. Commun.">
        <title>Thousands of microbial genomes shed light on interconnected biogeochemical processes in an aquifer system.</title>
        <authorList>
            <person name="Anantharaman K."/>
            <person name="Brown C.T."/>
            <person name="Hug L.A."/>
            <person name="Sharon I."/>
            <person name="Castelle C.J."/>
            <person name="Probst A.J."/>
            <person name="Thomas B.C."/>
            <person name="Singh A."/>
            <person name="Wilkins M.J."/>
            <person name="Karaoz U."/>
            <person name="Brodie E.L."/>
            <person name="Williams K.H."/>
            <person name="Hubbard S.S."/>
            <person name="Banfield J.F."/>
        </authorList>
    </citation>
    <scope>NUCLEOTIDE SEQUENCE [LARGE SCALE GENOMIC DNA]</scope>
</reference>
<dbReference type="STRING" id="1802114.A2719_00675"/>
<dbReference type="PROSITE" id="PS00761">
    <property type="entry name" value="SPASE_I_3"/>
    <property type="match status" value="1"/>
</dbReference>
<dbReference type="Gene3D" id="2.10.109.10">
    <property type="entry name" value="Umud Fragment, subunit A"/>
    <property type="match status" value="1"/>
</dbReference>
<sequence>MWEFAKIIFISLIIVLPIRFFVAQPFIVNGASMEPTFKDGEYLIIDELSYLLRSPGRGEVTVFRYPQDPAKFFIKRIIGLPGETVIIKDGSVVIQNDAHPDGILLEETYLPLSLETAPNEHTTLGAGEYFVLGDNRLKSFDSRQWGVLGEEFLVGRTFLRLWPIAEVGVITNL</sequence>
<dbReference type="InterPro" id="IPR019758">
    <property type="entry name" value="Pept_S26A_signal_pept_1_CS"/>
</dbReference>
<evidence type="ECO:0000313" key="11">
    <source>
        <dbReference type="Proteomes" id="UP000177480"/>
    </source>
</evidence>